<dbReference type="InterPro" id="IPR039765">
    <property type="entry name" value="Yip5/YIPF1/YIPF2"/>
</dbReference>
<feature type="transmembrane region" description="Helical" evidence="6">
    <location>
        <begin position="195"/>
        <end position="219"/>
    </location>
</feature>
<evidence type="ECO:0000259" key="8">
    <source>
        <dbReference type="Pfam" id="PF04893"/>
    </source>
</evidence>
<feature type="non-terminal residue" evidence="9">
    <location>
        <position position="1"/>
    </location>
</feature>
<name>A0A7K9SMX3_9PICI</name>
<dbReference type="AlphaFoldDB" id="A0A7K9SMX3"/>
<evidence type="ECO:0000256" key="7">
    <source>
        <dbReference type="SAM" id="MobiDB-lite"/>
    </source>
</evidence>
<evidence type="ECO:0000313" key="9">
    <source>
        <dbReference type="EMBL" id="NXI37218.1"/>
    </source>
</evidence>
<feature type="region of interest" description="Disordered" evidence="7">
    <location>
        <begin position="33"/>
        <end position="59"/>
    </location>
</feature>
<evidence type="ECO:0000256" key="4">
    <source>
        <dbReference type="ARBA" id="ARBA00022989"/>
    </source>
</evidence>
<organism evidence="9 10">
    <name type="scientific">Galbula dea</name>
    <dbReference type="NCBI Taxonomy" id="1109041"/>
    <lineage>
        <taxon>Eukaryota</taxon>
        <taxon>Metazoa</taxon>
        <taxon>Chordata</taxon>
        <taxon>Craniata</taxon>
        <taxon>Vertebrata</taxon>
        <taxon>Euteleostomi</taxon>
        <taxon>Archelosauria</taxon>
        <taxon>Archosauria</taxon>
        <taxon>Dinosauria</taxon>
        <taxon>Saurischia</taxon>
        <taxon>Theropoda</taxon>
        <taxon>Coelurosauria</taxon>
        <taxon>Aves</taxon>
        <taxon>Neognathae</taxon>
        <taxon>Neoaves</taxon>
        <taxon>Telluraves</taxon>
        <taxon>Coraciimorphae</taxon>
        <taxon>Piciformes</taxon>
        <taxon>Galbulidae</taxon>
        <taxon>Galbula</taxon>
    </lineage>
</organism>
<protein>
    <recommendedName>
        <fullName evidence="6">Protein YIPF</fullName>
    </recommendedName>
</protein>
<dbReference type="GO" id="GO:0000139">
    <property type="term" value="C:Golgi membrane"/>
    <property type="evidence" value="ECO:0007669"/>
    <property type="project" value="UniProtKB-SubCell"/>
</dbReference>
<evidence type="ECO:0000313" key="10">
    <source>
        <dbReference type="Proteomes" id="UP000566440"/>
    </source>
</evidence>
<evidence type="ECO:0000256" key="2">
    <source>
        <dbReference type="ARBA" id="ARBA00010596"/>
    </source>
</evidence>
<gene>
    <name evidence="9" type="primary">Yipf1_1</name>
    <name evidence="9" type="ORF">GALDEA_R07543</name>
</gene>
<comment type="caution">
    <text evidence="9">The sequence shown here is derived from an EMBL/GenBank/DDBJ whole genome shotgun (WGS) entry which is preliminary data.</text>
</comment>
<dbReference type="PANTHER" id="PTHR12822:SF3">
    <property type="entry name" value="PROTEIN YIPF2"/>
    <property type="match status" value="1"/>
</dbReference>
<comment type="subcellular location">
    <subcellularLocation>
        <location evidence="6">Golgi apparatus membrane</location>
        <topology evidence="6">Multi-pass membrane protein</topology>
    </subcellularLocation>
    <subcellularLocation>
        <location evidence="1">Golgi apparatus</location>
        <location evidence="1">cis-Golgi network membrane</location>
        <topology evidence="1">Multi-pass membrane protein</topology>
    </subcellularLocation>
</comment>
<reference evidence="9 10" key="1">
    <citation type="submission" date="2019-09" db="EMBL/GenBank/DDBJ databases">
        <title>Bird 10,000 Genomes (B10K) Project - Family phase.</title>
        <authorList>
            <person name="Zhang G."/>
        </authorList>
    </citation>
    <scope>NUCLEOTIDE SEQUENCE [LARGE SCALE GENOMIC DNA]</scope>
    <source>
        <strain evidence="9">B10K-DU-001-62</strain>
        <tissue evidence="9">Muscle</tissue>
    </source>
</reference>
<dbReference type="Pfam" id="PF04893">
    <property type="entry name" value="Yip1"/>
    <property type="match status" value="1"/>
</dbReference>
<dbReference type="GO" id="GO:0031267">
    <property type="term" value="F:small GTPase binding"/>
    <property type="evidence" value="ECO:0007669"/>
    <property type="project" value="InterPro"/>
</dbReference>
<feature type="transmembrane region" description="Helical" evidence="6">
    <location>
        <begin position="253"/>
        <end position="272"/>
    </location>
</feature>
<feature type="transmembrane region" description="Helical" evidence="6">
    <location>
        <begin position="153"/>
        <end position="175"/>
    </location>
</feature>
<dbReference type="InterPro" id="IPR006977">
    <property type="entry name" value="Yip1_dom"/>
</dbReference>
<dbReference type="EMBL" id="VWZX01002328">
    <property type="protein sequence ID" value="NXI37218.1"/>
    <property type="molecule type" value="Genomic_DNA"/>
</dbReference>
<dbReference type="OrthoDB" id="10256463at2759"/>
<keyword evidence="5 6" id="KW-0472">Membrane</keyword>
<evidence type="ECO:0000256" key="6">
    <source>
        <dbReference type="RuleBase" id="RU361264"/>
    </source>
</evidence>
<evidence type="ECO:0000256" key="5">
    <source>
        <dbReference type="ARBA" id="ARBA00023136"/>
    </source>
</evidence>
<dbReference type="Proteomes" id="UP000566440">
    <property type="component" value="Unassembled WGS sequence"/>
</dbReference>
<feature type="non-terminal residue" evidence="9">
    <location>
        <position position="274"/>
    </location>
</feature>
<keyword evidence="3 6" id="KW-0812">Transmembrane</keyword>
<dbReference type="PANTHER" id="PTHR12822">
    <property type="entry name" value="PROTEIN YIPF"/>
    <property type="match status" value="1"/>
</dbReference>
<proteinExistence type="inferred from homology"/>
<evidence type="ECO:0000256" key="3">
    <source>
        <dbReference type="ARBA" id="ARBA00022692"/>
    </source>
</evidence>
<keyword evidence="10" id="KW-1185">Reference proteome</keyword>
<comment type="similarity">
    <text evidence="2 6">Belongs to the YIP1 family.</text>
</comment>
<accession>A0A7K9SMX3</accession>
<feature type="domain" description="Yip1" evidence="8">
    <location>
        <begin position="93"/>
        <end position="271"/>
    </location>
</feature>
<sequence length="274" mass="29882">MAAPDELRFQEFEAAAELLSATPDAVTLRVGEERLSQAPAAMGPEEEEPADDSDTTELLAGQRQPQSFWTFEYYQAFFNVDTQQVLERIKGSVLPLPGRNFVHHCLRHNPDLYGPFWICATLALALAVSGNLSYLTARPGASPSRYRPHFHHVTLAATLIFCYAWLVPLGLWGFLRWRQGAGSSPPGPRPQGPLSLLETLCTYGYSLSAFVPTAVLWLIPAAWLQWLLLAGAVLLSAAVLATTFWPAARPEGWATALALVATITSLHALLAVGC</sequence>
<keyword evidence="4 6" id="KW-1133">Transmembrane helix</keyword>
<evidence type="ECO:0000256" key="1">
    <source>
        <dbReference type="ARBA" id="ARBA00004257"/>
    </source>
</evidence>
<feature type="transmembrane region" description="Helical" evidence="6">
    <location>
        <begin position="226"/>
        <end position="247"/>
    </location>
</feature>
<feature type="compositionally biased region" description="Acidic residues" evidence="7">
    <location>
        <begin position="44"/>
        <end position="55"/>
    </location>
</feature>
<feature type="transmembrane region" description="Helical" evidence="6">
    <location>
        <begin position="112"/>
        <end position="132"/>
    </location>
</feature>
<dbReference type="GO" id="GO:0016192">
    <property type="term" value="P:vesicle-mediated transport"/>
    <property type="evidence" value="ECO:0007669"/>
    <property type="project" value="InterPro"/>
</dbReference>